<comment type="subcellular location">
    <subcellularLocation>
        <location evidence="1">Cytoplasm</location>
    </subcellularLocation>
</comment>
<evidence type="ECO:0000256" key="2">
    <source>
        <dbReference type="ARBA" id="ARBA00007814"/>
    </source>
</evidence>
<keyword evidence="5" id="KW-0694">RNA-binding</keyword>
<accession>A0ABR1BCV0</accession>
<dbReference type="PANTHER" id="PTHR14202:SF0">
    <property type="entry name" value="RNA-BINDING PROTEIN RO60"/>
    <property type="match status" value="1"/>
</dbReference>
<sequence length="542" mass="60553">MCAREQKLKRLLHYGREIPFYQPGDKLTDEECLSTLSSKIILDTEIFTDAANSIVKAFSDGYSAHPCMLVFALAVCAKQKKSSELREAAYKAAKTVCSSAEHLLLFVKLANKIAATSENDSCWGSGLRKVCKQWYLQRDAKSLAEIVGKNKKLHGWFHKDIIKLIHLKTVEPDKAAIVKYILFGIKAAKKEFGENSEANEVLNYLQAVEDFKHLTDEQQAARSIEIHHFTLDHVPPHLLKSKEVWGALIGNLPLPVLLKNLERIGYIGFLKPNSILVNKVVDALNDETAIAESHLHPAQVYIFLRNYEMSSKFLAAENARKKRRAENGSGEPKKFTKAAPKPNPKIISGLHDLFTSTCKLFLAPTGLRYFVAIDLKSLSPTDKCYRCSHVSPAQAGVLTTLCLLHADRNVSVCVAGAREELVPVELSASMTVQQGVKKLEEAGMQRMKISTPIEWALKKKEEYDVFILITDTIHKGNNNAICALQKYREEMNIPKAKLIAVLLKCHFEPTWVRDLNDPGVFVVGGFDGLVPRLIEAFSRGAF</sequence>
<evidence type="ECO:0000256" key="5">
    <source>
        <dbReference type="ARBA" id="ARBA00022884"/>
    </source>
</evidence>
<dbReference type="InterPro" id="IPR036465">
    <property type="entry name" value="vWFA_dom_sf"/>
</dbReference>
<evidence type="ECO:0000256" key="6">
    <source>
        <dbReference type="ARBA" id="ARBA00023274"/>
    </source>
</evidence>
<evidence type="ECO:0000256" key="7">
    <source>
        <dbReference type="SAM" id="MobiDB-lite"/>
    </source>
</evidence>
<organism evidence="9 10">
    <name type="scientific">Polyplax serrata</name>
    <name type="common">Common mouse louse</name>
    <dbReference type="NCBI Taxonomy" id="468196"/>
    <lineage>
        <taxon>Eukaryota</taxon>
        <taxon>Metazoa</taxon>
        <taxon>Ecdysozoa</taxon>
        <taxon>Arthropoda</taxon>
        <taxon>Hexapoda</taxon>
        <taxon>Insecta</taxon>
        <taxon>Pterygota</taxon>
        <taxon>Neoptera</taxon>
        <taxon>Paraneoptera</taxon>
        <taxon>Psocodea</taxon>
        <taxon>Troctomorpha</taxon>
        <taxon>Phthiraptera</taxon>
        <taxon>Anoplura</taxon>
        <taxon>Polyplacidae</taxon>
        <taxon>Polyplax</taxon>
    </lineage>
</organism>
<dbReference type="Pfam" id="PF05731">
    <property type="entry name" value="TROVE"/>
    <property type="match status" value="1"/>
</dbReference>
<dbReference type="InterPro" id="IPR037214">
    <property type="entry name" value="TROVE_dom_sf"/>
</dbReference>
<dbReference type="EMBL" id="JAWJWF010000001">
    <property type="protein sequence ID" value="KAK6641167.1"/>
    <property type="molecule type" value="Genomic_DNA"/>
</dbReference>
<keyword evidence="4" id="KW-0479">Metal-binding</keyword>
<evidence type="ECO:0000313" key="10">
    <source>
        <dbReference type="Proteomes" id="UP001359485"/>
    </source>
</evidence>
<dbReference type="Pfam" id="PF25045">
    <property type="entry name" value="vWA_Ro60"/>
    <property type="match status" value="1"/>
</dbReference>
<evidence type="ECO:0000259" key="8">
    <source>
        <dbReference type="PROSITE" id="PS50988"/>
    </source>
</evidence>
<name>A0ABR1BCV0_POLSC</name>
<keyword evidence="3" id="KW-0963">Cytoplasm</keyword>
<keyword evidence="6" id="KW-0687">Ribonucleoprotein</keyword>
<dbReference type="Proteomes" id="UP001359485">
    <property type="component" value="Unassembled WGS sequence"/>
</dbReference>
<dbReference type="InterPro" id="IPR056800">
    <property type="entry name" value="vWA_Ro60"/>
</dbReference>
<feature type="domain" description="TROVE" evidence="8">
    <location>
        <begin position="1"/>
        <end position="383"/>
    </location>
</feature>
<comment type="similarity">
    <text evidence="2">Belongs to the Ro 60 kDa family.</text>
</comment>
<evidence type="ECO:0000256" key="1">
    <source>
        <dbReference type="ARBA" id="ARBA00004496"/>
    </source>
</evidence>
<gene>
    <name evidence="9" type="ORF">RUM44_012876</name>
</gene>
<dbReference type="InterPro" id="IPR040322">
    <property type="entry name" value="TROVE2"/>
</dbReference>
<dbReference type="PANTHER" id="PTHR14202">
    <property type="entry name" value="60 KDA RIBONUCLEOPROTEIN SSA/RO"/>
    <property type="match status" value="1"/>
</dbReference>
<proteinExistence type="inferred from homology"/>
<protein>
    <recommendedName>
        <fullName evidence="8">TROVE domain-containing protein</fullName>
    </recommendedName>
</protein>
<dbReference type="Gene3D" id="3.40.50.410">
    <property type="entry name" value="von Willebrand factor, type A domain"/>
    <property type="match status" value="1"/>
</dbReference>
<reference evidence="9 10" key="1">
    <citation type="submission" date="2023-09" db="EMBL/GenBank/DDBJ databases">
        <title>Genomes of two closely related lineages of the louse Polyplax serrata with different host specificities.</title>
        <authorList>
            <person name="Martinu J."/>
            <person name="Tarabai H."/>
            <person name="Stefka J."/>
            <person name="Hypsa V."/>
        </authorList>
    </citation>
    <scope>NUCLEOTIDE SEQUENCE [LARGE SCALE GENOMIC DNA]</scope>
    <source>
        <strain evidence="9">98ZLc_SE</strain>
    </source>
</reference>
<dbReference type="InterPro" id="IPR008858">
    <property type="entry name" value="TROVE_dom"/>
</dbReference>
<dbReference type="SUPFAM" id="SSF140864">
    <property type="entry name" value="TROVE domain-like"/>
    <property type="match status" value="1"/>
</dbReference>
<keyword evidence="10" id="KW-1185">Reference proteome</keyword>
<dbReference type="PROSITE" id="PS50988">
    <property type="entry name" value="TROVE"/>
    <property type="match status" value="1"/>
</dbReference>
<dbReference type="SUPFAM" id="SSF53300">
    <property type="entry name" value="vWA-like"/>
    <property type="match status" value="1"/>
</dbReference>
<evidence type="ECO:0000313" key="9">
    <source>
        <dbReference type="EMBL" id="KAK6641167.1"/>
    </source>
</evidence>
<evidence type="ECO:0000256" key="3">
    <source>
        <dbReference type="ARBA" id="ARBA00022490"/>
    </source>
</evidence>
<comment type="caution">
    <text evidence="9">The sequence shown here is derived from an EMBL/GenBank/DDBJ whole genome shotgun (WGS) entry which is preliminary data.</text>
</comment>
<feature type="region of interest" description="Disordered" evidence="7">
    <location>
        <begin position="320"/>
        <end position="339"/>
    </location>
</feature>
<evidence type="ECO:0000256" key="4">
    <source>
        <dbReference type="ARBA" id="ARBA00022723"/>
    </source>
</evidence>